<dbReference type="Gene3D" id="3.40.50.620">
    <property type="entry name" value="HUPs"/>
    <property type="match status" value="1"/>
</dbReference>
<dbReference type="EMBL" id="MGKJ01000013">
    <property type="protein sequence ID" value="OGN24249.1"/>
    <property type="molecule type" value="Genomic_DNA"/>
</dbReference>
<name>A0A1F8GIJ4_9BACT</name>
<dbReference type="InterPro" id="IPR052188">
    <property type="entry name" value="Ni-pincer_cofactor_biosynth"/>
</dbReference>
<comment type="caution">
    <text evidence="1">The sequence shown here is derived from an EMBL/GenBank/DDBJ whole genome shotgun (WGS) entry which is preliminary data.</text>
</comment>
<evidence type="ECO:0000313" key="1">
    <source>
        <dbReference type="EMBL" id="OGN24249.1"/>
    </source>
</evidence>
<dbReference type="PANTHER" id="PTHR43169">
    <property type="entry name" value="EXSB FAMILY PROTEIN"/>
    <property type="match status" value="1"/>
</dbReference>
<dbReference type="InterPro" id="IPR014729">
    <property type="entry name" value="Rossmann-like_a/b/a_fold"/>
</dbReference>
<gene>
    <name evidence="1" type="ORF">A3A13_03665</name>
</gene>
<dbReference type="STRING" id="1802695.A3A13_03665"/>
<accession>A0A1F8GIJ4</accession>
<dbReference type="SUPFAM" id="SSF52402">
    <property type="entry name" value="Adenine nucleotide alpha hydrolases-like"/>
    <property type="match status" value="1"/>
</dbReference>
<dbReference type="SUPFAM" id="SSF52540">
    <property type="entry name" value="P-loop containing nucleoside triphosphate hydrolases"/>
    <property type="match status" value="1"/>
</dbReference>
<dbReference type="Proteomes" id="UP000178911">
    <property type="component" value="Unassembled WGS sequence"/>
</dbReference>
<dbReference type="PANTHER" id="PTHR43169:SF2">
    <property type="entry name" value="NAD_GMP SYNTHASE DOMAIN-CONTAINING PROTEIN"/>
    <property type="match status" value="1"/>
</dbReference>
<dbReference type="Gene3D" id="3.40.50.300">
    <property type="entry name" value="P-loop containing nucleotide triphosphate hydrolases"/>
    <property type="match status" value="1"/>
</dbReference>
<evidence type="ECO:0000313" key="2">
    <source>
        <dbReference type="Proteomes" id="UP000178911"/>
    </source>
</evidence>
<organism evidence="1 2">
    <name type="scientific">Candidatus Yanofskybacteria bacterium RIFCSPLOWO2_01_FULL_43_22</name>
    <dbReference type="NCBI Taxonomy" id="1802695"/>
    <lineage>
        <taxon>Bacteria</taxon>
        <taxon>Candidatus Yanofskyibacteriota</taxon>
    </lineage>
</organism>
<protein>
    <submittedName>
        <fullName evidence="1">Uncharacterized protein</fullName>
    </submittedName>
</protein>
<dbReference type="AlphaFoldDB" id="A0A1F8GIJ4"/>
<proteinExistence type="predicted"/>
<reference evidence="1 2" key="1">
    <citation type="journal article" date="2016" name="Nat. Commun.">
        <title>Thousands of microbial genomes shed light on interconnected biogeochemical processes in an aquifer system.</title>
        <authorList>
            <person name="Anantharaman K."/>
            <person name="Brown C.T."/>
            <person name="Hug L.A."/>
            <person name="Sharon I."/>
            <person name="Castelle C.J."/>
            <person name="Probst A.J."/>
            <person name="Thomas B.C."/>
            <person name="Singh A."/>
            <person name="Wilkins M.J."/>
            <person name="Karaoz U."/>
            <person name="Brodie E.L."/>
            <person name="Williams K.H."/>
            <person name="Hubbard S.S."/>
            <person name="Banfield J.F."/>
        </authorList>
    </citation>
    <scope>NUCLEOTIDE SEQUENCE [LARGE SCALE GENOMIC DNA]</scope>
</reference>
<sequence length="540" mass="61916">MPYKQNQNYKGVVVFGAPGTGKTTIAKVLLAEIKNGKYVEASRVVINPAMFLKDKLPLKEKGFIDLITRVYGKSFGGKMLREDARNFFTYLKNKYSSAVIAKTLIHIHNKKFRNKFLIVAGVRGYKNSVYFKDEGYLVTYLKTPGGHSTSRLAKRESFSKKSAERERDIEERIFSTNKVEKVAHLSFDTEELGRKEVIRQVRAIVDNRECKRCVNSSVNFSSTINKSGLCDTCEKYESNFSKKQLEKERELLLSLKGTGKNKYDAMVGISGGKDSTATLYDIKRMGFTPLAFSLNTGYYPKHIFKRARAVAKELGVDYVEIDVRKYIRPVDRLSFKKTAELYGKKESQELREEFRRWYIEGRRHYSIKCEHTIPFIRTCQLCRRIVVRAYFGEALKRGIPTVIIGINEWAGLSQDAESKKFVFSAIRKLKPFKNKQAIYVAHLPFLFQRKIKDTNKILKRLGWKIPKGEALIESNSNSCLFARAAENRARRLLGFHPDTTRLAREVTVGFISKEQARKALAKVHNSKDSVRSVLKKAKVI</sequence>
<dbReference type="InterPro" id="IPR027417">
    <property type="entry name" value="P-loop_NTPase"/>
</dbReference>